<reference evidence="1" key="2">
    <citation type="submission" date="2014-07" db="EMBL/GenBank/DDBJ databases">
        <authorList>
            <person name="Hull J."/>
        </authorList>
    </citation>
    <scope>NUCLEOTIDE SEQUENCE</scope>
</reference>
<dbReference type="EMBL" id="GBHO01038858">
    <property type="protein sequence ID" value="JAG04746.1"/>
    <property type="molecule type" value="Transcribed_RNA"/>
</dbReference>
<keyword evidence="1" id="KW-0808">Transferase</keyword>
<dbReference type="AlphaFoldDB" id="A0A0A9WBF8"/>
<evidence type="ECO:0000313" key="1">
    <source>
        <dbReference type="EMBL" id="JAG04746.1"/>
    </source>
</evidence>
<protein>
    <submittedName>
        <fullName evidence="1">Sulfate adenylyltransferase</fullName>
    </submittedName>
</protein>
<keyword evidence="1" id="KW-0548">Nucleotidyltransferase</keyword>
<gene>
    <name evidence="1" type="primary">MET3</name>
    <name evidence="1" type="ORF">CM83_104157</name>
</gene>
<organism evidence="1">
    <name type="scientific">Lygus hesperus</name>
    <name type="common">Western plant bug</name>
    <dbReference type="NCBI Taxonomy" id="30085"/>
    <lineage>
        <taxon>Eukaryota</taxon>
        <taxon>Metazoa</taxon>
        <taxon>Ecdysozoa</taxon>
        <taxon>Arthropoda</taxon>
        <taxon>Hexapoda</taxon>
        <taxon>Insecta</taxon>
        <taxon>Pterygota</taxon>
        <taxon>Neoptera</taxon>
        <taxon>Paraneoptera</taxon>
        <taxon>Hemiptera</taxon>
        <taxon>Heteroptera</taxon>
        <taxon>Panheteroptera</taxon>
        <taxon>Cimicomorpha</taxon>
        <taxon>Miridae</taxon>
        <taxon>Mirini</taxon>
        <taxon>Lygus</taxon>
    </lineage>
</organism>
<accession>A0A0A9WBF8</accession>
<name>A0A0A9WBF8_LYGHE</name>
<sequence>VSPKVVSVILKELRQLSAVSPNPLFTKPTKVTEHKKRVEADDFTDAAIRNKIREFYIVRNKCPSTGSILGALKSDGVLDCGAEYLRKRIHSCGFKWKKCQSNRKA</sequence>
<dbReference type="GO" id="GO:0016779">
    <property type="term" value="F:nucleotidyltransferase activity"/>
    <property type="evidence" value="ECO:0007669"/>
    <property type="project" value="UniProtKB-KW"/>
</dbReference>
<feature type="non-terminal residue" evidence="1">
    <location>
        <position position="1"/>
    </location>
</feature>
<feature type="non-terminal residue" evidence="1">
    <location>
        <position position="105"/>
    </location>
</feature>
<reference evidence="1" key="1">
    <citation type="journal article" date="2014" name="PLoS ONE">
        <title>Transcriptome-Based Identification of ABC Transporters in the Western Tarnished Plant Bug Lygus hesperus.</title>
        <authorList>
            <person name="Hull J.J."/>
            <person name="Chaney K."/>
            <person name="Geib S.M."/>
            <person name="Fabrick J.A."/>
            <person name="Brent C.S."/>
            <person name="Walsh D."/>
            <person name="Lavine L.C."/>
        </authorList>
    </citation>
    <scope>NUCLEOTIDE SEQUENCE</scope>
</reference>
<proteinExistence type="predicted"/>